<dbReference type="InterPro" id="IPR027417">
    <property type="entry name" value="P-loop_NTPase"/>
</dbReference>
<gene>
    <name evidence="10" type="ORF">UFOPK3684_00295</name>
</gene>
<feature type="transmembrane region" description="Helical" evidence="7">
    <location>
        <begin position="154"/>
        <end position="175"/>
    </location>
</feature>
<dbReference type="PANTHER" id="PTHR24221:SF590">
    <property type="entry name" value="COMPONENT LINKED WITH THE ASSEMBLY OF CYTOCHROME' TRANSPORT TRANSMEMBRANE ATP-BINDING PROTEIN ABC TRANSPORTER CYDD-RELATED"/>
    <property type="match status" value="1"/>
</dbReference>
<dbReference type="GO" id="GO:0016887">
    <property type="term" value="F:ATP hydrolysis activity"/>
    <property type="evidence" value="ECO:0007669"/>
    <property type="project" value="InterPro"/>
</dbReference>
<evidence type="ECO:0000259" key="9">
    <source>
        <dbReference type="PROSITE" id="PS50929"/>
    </source>
</evidence>
<dbReference type="AlphaFoldDB" id="A0A6J7HIH5"/>
<evidence type="ECO:0000256" key="2">
    <source>
        <dbReference type="ARBA" id="ARBA00022692"/>
    </source>
</evidence>
<dbReference type="InterPro" id="IPR036640">
    <property type="entry name" value="ABC1_TM_sf"/>
</dbReference>
<dbReference type="InterPro" id="IPR039421">
    <property type="entry name" value="Type_1_exporter"/>
</dbReference>
<evidence type="ECO:0000256" key="3">
    <source>
        <dbReference type="ARBA" id="ARBA00022741"/>
    </source>
</evidence>
<feature type="transmembrane region" description="Helical" evidence="7">
    <location>
        <begin position="127"/>
        <end position="148"/>
    </location>
</feature>
<feature type="transmembrane region" description="Helical" evidence="7">
    <location>
        <begin position="54"/>
        <end position="71"/>
    </location>
</feature>
<dbReference type="SMART" id="SM00382">
    <property type="entry name" value="AAA"/>
    <property type="match status" value="1"/>
</dbReference>
<feature type="transmembrane region" description="Helical" evidence="7">
    <location>
        <begin position="234"/>
        <end position="257"/>
    </location>
</feature>
<evidence type="ECO:0000313" key="10">
    <source>
        <dbReference type="EMBL" id="CAB4919138.1"/>
    </source>
</evidence>
<feature type="domain" description="ABC transporter" evidence="8">
    <location>
        <begin position="327"/>
        <end position="537"/>
    </location>
</feature>
<evidence type="ECO:0000259" key="8">
    <source>
        <dbReference type="PROSITE" id="PS50893"/>
    </source>
</evidence>
<dbReference type="SUPFAM" id="SSF90123">
    <property type="entry name" value="ABC transporter transmembrane region"/>
    <property type="match status" value="1"/>
</dbReference>
<dbReference type="InterPro" id="IPR003593">
    <property type="entry name" value="AAA+_ATPase"/>
</dbReference>
<dbReference type="PROSITE" id="PS50893">
    <property type="entry name" value="ABC_TRANSPORTER_2"/>
    <property type="match status" value="1"/>
</dbReference>
<keyword evidence="2 7" id="KW-0812">Transmembrane</keyword>
<dbReference type="EMBL" id="CAFBMZ010000013">
    <property type="protein sequence ID" value="CAB4919138.1"/>
    <property type="molecule type" value="Genomic_DNA"/>
</dbReference>
<dbReference type="PROSITE" id="PS50929">
    <property type="entry name" value="ABC_TM1F"/>
    <property type="match status" value="1"/>
</dbReference>
<comment type="subcellular location">
    <subcellularLocation>
        <location evidence="1">Membrane</location>
        <topology evidence="1">Multi-pass membrane protein</topology>
    </subcellularLocation>
</comment>
<organism evidence="10">
    <name type="scientific">freshwater metagenome</name>
    <dbReference type="NCBI Taxonomy" id="449393"/>
    <lineage>
        <taxon>unclassified sequences</taxon>
        <taxon>metagenomes</taxon>
        <taxon>ecological metagenomes</taxon>
    </lineage>
</organism>
<dbReference type="InterPro" id="IPR003439">
    <property type="entry name" value="ABC_transporter-like_ATP-bd"/>
</dbReference>
<protein>
    <submittedName>
        <fullName evidence="10">Unannotated protein</fullName>
    </submittedName>
</protein>
<keyword evidence="5 7" id="KW-1133">Transmembrane helix</keyword>
<sequence>MKSAELRLLLSRSGSRRLFFVSIAAAIIWSATIVICALLLSAIIVGLINNSSNVSTLLVYLGIAWFFRALFQSRFEYWCSIQASRIKQELRSDITSTLDAFTNVSSSTFSTLLIKGLNSLDIYLGRFLPQLFFASITPLVVIVTIFILDPLSAVIAIFTLPLIPLFGALIGRYTADSVSAKWKTLGSLSAYFEDSLRGFVTLKIFGRHKTQPERIEQMGNRYTEETMKVLRISFLSALALELCATISVALIAVSIGLRLVDGRVGFSASLAVLILAPEVYFPLRNAASLFHASADGTEALARLSAIQSQRQSRIIDEPHDFSDTNELQWSDWSLNIPGRIDTAVRGETLRSGDIFFIVGESGIGKSTFALNLLGVSNQGQLLADGVAITAERRKSWFKSIGWVPQNPQLSTGDVAHQFKLVDPDIAPEKISDLLIQCGLHISDLPAGLATPIGSAGESGNAASGGQVRKIALARALAATPKVLIADEPTADLDQVSSEAVMKVLRDYAQSGAIVICITHDRSVLKSDDMMAVFSKALTS</sequence>
<dbReference type="GO" id="GO:0005524">
    <property type="term" value="F:ATP binding"/>
    <property type="evidence" value="ECO:0007669"/>
    <property type="project" value="UniProtKB-KW"/>
</dbReference>
<dbReference type="InterPro" id="IPR011527">
    <property type="entry name" value="ABC1_TM_dom"/>
</dbReference>
<keyword evidence="6 7" id="KW-0472">Membrane</keyword>
<evidence type="ECO:0000256" key="4">
    <source>
        <dbReference type="ARBA" id="ARBA00022840"/>
    </source>
</evidence>
<dbReference type="Gene3D" id="3.40.50.300">
    <property type="entry name" value="P-loop containing nucleotide triphosphate hydrolases"/>
    <property type="match status" value="1"/>
</dbReference>
<accession>A0A6J7HIH5</accession>
<reference evidence="10" key="1">
    <citation type="submission" date="2020-05" db="EMBL/GenBank/DDBJ databases">
        <authorList>
            <person name="Chiriac C."/>
            <person name="Salcher M."/>
            <person name="Ghai R."/>
            <person name="Kavagutti S V."/>
        </authorList>
    </citation>
    <scope>NUCLEOTIDE SEQUENCE</scope>
</reference>
<feature type="domain" description="ABC transmembrane type-1" evidence="9">
    <location>
        <begin position="20"/>
        <end position="295"/>
    </location>
</feature>
<evidence type="ECO:0000256" key="7">
    <source>
        <dbReference type="SAM" id="Phobius"/>
    </source>
</evidence>
<evidence type="ECO:0000256" key="6">
    <source>
        <dbReference type="ARBA" id="ARBA00023136"/>
    </source>
</evidence>
<feature type="transmembrane region" description="Helical" evidence="7">
    <location>
        <begin position="20"/>
        <end position="48"/>
    </location>
</feature>
<dbReference type="PANTHER" id="PTHR24221">
    <property type="entry name" value="ATP-BINDING CASSETTE SUB-FAMILY B"/>
    <property type="match status" value="1"/>
</dbReference>
<dbReference type="GO" id="GO:0140359">
    <property type="term" value="F:ABC-type transporter activity"/>
    <property type="evidence" value="ECO:0007669"/>
    <property type="project" value="InterPro"/>
</dbReference>
<name>A0A6J7HIH5_9ZZZZ</name>
<dbReference type="SUPFAM" id="SSF52540">
    <property type="entry name" value="P-loop containing nucleoside triphosphate hydrolases"/>
    <property type="match status" value="1"/>
</dbReference>
<evidence type="ECO:0000256" key="1">
    <source>
        <dbReference type="ARBA" id="ARBA00004141"/>
    </source>
</evidence>
<keyword evidence="4" id="KW-0067">ATP-binding</keyword>
<evidence type="ECO:0000256" key="5">
    <source>
        <dbReference type="ARBA" id="ARBA00022989"/>
    </source>
</evidence>
<dbReference type="Gene3D" id="1.20.1560.10">
    <property type="entry name" value="ABC transporter type 1, transmembrane domain"/>
    <property type="match status" value="1"/>
</dbReference>
<dbReference type="Pfam" id="PF00005">
    <property type="entry name" value="ABC_tran"/>
    <property type="match status" value="1"/>
</dbReference>
<dbReference type="GO" id="GO:0016020">
    <property type="term" value="C:membrane"/>
    <property type="evidence" value="ECO:0007669"/>
    <property type="project" value="UniProtKB-SubCell"/>
</dbReference>
<keyword evidence="3" id="KW-0547">Nucleotide-binding</keyword>
<dbReference type="Pfam" id="PF00664">
    <property type="entry name" value="ABC_membrane"/>
    <property type="match status" value="1"/>
</dbReference>
<proteinExistence type="predicted"/>
<dbReference type="CDD" id="cd18584">
    <property type="entry name" value="ABC_6TM_AarD_CydD"/>
    <property type="match status" value="1"/>
</dbReference>